<gene>
    <name evidence="2" type="ORF">FHX49_002750</name>
</gene>
<name>A0A7W4YNG0_9MICO</name>
<reference evidence="2 3" key="1">
    <citation type="submission" date="2020-08" db="EMBL/GenBank/DDBJ databases">
        <title>Sequencing the genomes of 1000 actinobacteria strains.</title>
        <authorList>
            <person name="Klenk H.-P."/>
        </authorList>
    </citation>
    <scope>NUCLEOTIDE SEQUENCE [LARGE SCALE GENOMIC DNA]</scope>
    <source>
        <strain evidence="2 3">DSM 27099</strain>
    </source>
</reference>
<keyword evidence="3" id="KW-1185">Reference proteome</keyword>
<dbReference type="SUPFAM" id="SSF49695">
    <property type="entry name" value="gamma-Crystallin-like"/>
    <property type="match status" value="1"/>
</dbReference>
<dbReference type="Proteomes" id="UP000529310">
    <property type="component" value="Unassembled WGS sequence"/>
</dbReference>
<dbReference type="InterPro" id="IPR011024">
    <property type="entry name" value="G_crystallin-like"/>
</dbReference>
<keyword evidence="1" id="KW-0732">Signal</keyword>
<dbReference type="EMBL" id="JACHWQ010000012">
    <property type="protein sequence ID" value="MBB2977153.1"/>
    <property type="molecule type" value="Genomic_DNA"/>
</dbReference>
<evidence type="ECO:0000313" key="2">
    <source>
        <dbReference type="EMBL" id="MBB2977153.1"/>
    </source>
</evidence>
<dbReference type="AlphaFoldDB" id="A0A7W4YNG0"/>
<dbReference type="Gene3D" id="2.60.20.10">
    <property type="entry name" value="Crystallins"/>
    <property type="match status" value="1"/>
</dbReference>
<organism evidence="2 3">
    <name type="scientific">Microbacterium endophyticum</name>
    <dbReference type="NCBI Taxonomy" id="1526412"/>
    <lineage>
        <taxon>Bacteria</taxon>
        <taxon>Bacillati</taxon>
        <taxon>Actinomycetota</taxon>
        <taxon>Actinomycetes</taxon>
        <taxon>Micrococcales</taxon>
        <taxon>Microbacteriaceae</taxon>
        <taxon>Microbacterium</taxon>
    </lineage>
</organism>
<comment type="caution">
    <text evidence="2">The sequence shown here is derived from an EMBL/GenBank/DDBJ whole genome shotgun (WGS) entry which is preliminary data.</text>
</comment>
<evidence type="ECO:0008006" key="4">
    <source>
        <dbReference type="Google" id="ProtNLM"/>
    </source>
</evidence>
<sequence length="204" mass="20651">MMRWRRLRAAALPIMVTAVVAAGVLSAPTAASASEAPADLSATRACTVGGLPITSQDDAKSVPTVISCFDTIAEAKEFIADGAPGDLEKLLAAGGETPSRAALAAASTVHVGTLWASTGASGSSLLHWGTGSGCYGVTYGFPSLPSGWNDTARSARGYANCWVTTYANTSYGGSRLNCTPYCSSLGSLNGAVSSVVYRPSGTFG</sequence>
<dbReference type="RefSeq" id="WP_183408483.1">
    <property type="nucleotide sequence ID" value="NZ_JACHWQ010000012.1"/>
</dbReference>
<feature type="chain" id="PRO_5030591925" description="Phospholipase" evidence="1">
    <location>
        <begin position="34"/>
        <end position="204"/>
    </location>
</feature>
<proteinExistence type="predicted"/>
<feature type="signal peptide" evidence="1">
    <location>
        <begin position="1"/>
        <end position="33"/>
    </location>
</feature>
<protein>
    <recommendedName>
        <fullName evidence="4">Phospholipase</fullName>
    </recommendedName>
</protein>
<evidence type="ECO:0000256" key="1">
    <source>
        <dbReference type="SAM" id="SignalP"/>
    </source>
</evidence>
<evidence type="ECO:0000313" key="3">
    <source>
        <dbReference type="Proteomes" id="UP000529310"/>
    </source>
</evidence>
<accession>A0A7W4YNG0</accession>